<dbReference type="AlphaFoldDB" id="A0A2U1LFY5"/>
<protein>
    <submittedName>
        <fullName evidence="2">Uncharacterized protein</fullName>
    </submittedName>
</protein>
<feature type="region of interest" description="Disordered" evidence="1">
    <location>
        <begin position="105"/>
        <end position="138"/>
    </location>
</feature>
<feature type="compositionally biased region" description="Basic and acidic residues" evidence="1">
    <location>
        <begin position="105"/>
        <end position="116"/>
    </location>
</feature>
<comment type="caution">
    <text evidence="2">The sequence shown here is derived from an EMBL/GenBank/DDBJ whole genome shotgun (WGS) entry which is preliminary data.</text>
</comment>
<gene>
    <name evidence="2" type="ORF">CTI12_AA495210</name>
</gene>
<sequence>MTWVTRLAVARDMHDQGGSVSPFSMETIPGSLSQLPPPSGVSPFLMETIPGSFSELPLGLEVVTGDDGISSGNLDSDIHQQKSEILCKLKSSGIELGRARSLLETRPSADKHESPPAEKNFVTSDTTRKQQKMASQTSYDPLEKLSAGFFGMLEDYSRDKAFRCDGMEQILKLISDRKVTKDTLYQKLVECCKEKEALPPPPPPTKDFSSNLGENEMKNFFSDSDIHQQKSEILCMLKSSGIELGRARSLLETRPSADKHGLLMPQQL</sequence>
<evidence type="ECO:0000313" key="2">
    <source>
        <dbReference type="EMBL" id="PWA47904.1"/>
    </source>
</evidence>
<dbReference type="EMBL" id="PKPP01009595">
    <property type="protein sequence ID" value="PWA47904.1"/>
    <property type="molecule type" value="Genomic_DNA"/>
</dbReference>
<organism evidence="2 3">
    <name type="scientific">Artemisia annua</name>
    <name type="common">Sweet wormwood</name>
    <dbReference type="NCBI Taxonomy" id="35608"/>
    <lineage>
        <taxon>Eukaryota</taxon>
        <taxon>Viridiplantae</taxon>
        <taxon>Streptophyta</taxon>
        <taxon>Embryophyta</taxon>
        <taxon>Tracheophyta</taxon>
        <taxon>Spermatophyta</taxon>
        <taxon>Magnoliopsida</taxon>
        <taxon>eudicotyledons</taxon>
        <taxon>Gunneridae</taxon>
        <taxon>Pentapetalae</taxon>
        <taxon>asterids</taxon>
        <taxon>campanulids</taxon>
        <taxon>Asterales</taxon>
        <taxon>Asteraceae</taxon>
        <taxon>Asteroideae</taxon>
        <taxon>Anthemideae</taxon>
        <taxon>Artemisiinae</taxon>
        <taxon>Artemisia</taxon>
    </lineage>
</organism>
<evidence type="ECO:0000313" key="3">
    <source>
        <dbReference type="Proteomes" id="UP000245207"/>
    </source>
</evidence>
<reference evidence="2 3" key="1">
    <citation type="journal article" date="2018" name="Mol. Plant">
        <title>The genome of Artemisia annua provides insight into the evolution of Asteraceae family and artemisinin biosynthesis.</title>
        <authorList>
            <person name="Shen Q."/>
            <person name="Zhang L."/>
            <person name="Liao Z."/>
            <person name="Wang S."/>
            <person name="Yan T."/>
            <person name="Shi P."/>
            <person name="Liu M."/>
            <person name="Fu X."/>
            <person name="Pan Q."/>
            <person name="Wang Y."/>
            <person name="Lv Z."/>
            <person name="Lu X."/>
            <person name="Zhang F."/>
            <person name="Jiang W."/>
            <person name="Ma Y."/>
            <person name="Chen M."/>
            <person name="Hao X."/>
            <person name="Li L."/>
            <person name="Tang Y."/>
            <person name="Lv G."/>
            <person name="Zhou Y."/>
            <person name="Sun X."/>
            <person name="Brodelius P.E."/>
            <person name="Rose J.K.C."/>
            <person name="Tang K."/>
        </authorList>
    </citation>
    <scope>NUCLEOTIDE SEQUENCE [LARGE SCALE GENOMIC DNA]</scope>
    <source>
        <strain evidence="3">cv. Huhao1</strain>
        <tissue evidence="2">Leaf</tissue>
    </source>
</reference>
<accession>A0A2U1LFY5</accession>
<evidence type="ECO:0000256" key="1">
    <source>
        <dbReference type="SAM" id="MobiDB-lite"/>
    </source>
</evidence>
<keyword evidence="3" id="KW-1185">Reference proteome</keyword>
<dbReference type="Proteomes" id="UP000245207">
    <property type="component" value="Unassembled WGS sequence"/>
</dbReference>
<proteinExistence type="predicted"/>
<name>A0A2U1LFY5_ARTAN</name>